<proteinExistence type="predicted"/>
<sequence length="140" mass="15463">MAAVAGRAAADEKKGDMSYPQVEPRVPWAQSGCWRYPWVSRSRVSWRCSRASTRSCRHRQRPASTASTISSTRQPNSTFLKTRFAFSDSNDDAPSRWLSSSAPTPNAAAMMAAYPKVRVQPVIAQGFQNYRGGVVPISTH</sequence>
<name>A0A1Z1UYQ9_RHOHA</name>
<gene>
    <name evidence="2" type="ORF">pVAPN1572_0913</name>
</gene>
<evidence type="ECO:0000256" key="1">
    <source>
        <dbReference type="SAM" id="MobiDB-lite"/>
    </source>
</evidence>
<feature type="compositionally biased region" description="Polar residues" evidence="1">
    <location>
        <begin position="62"/>
        <end position="76"/>
    </location>
</feature>
<geneLocation type="plasmid" evidence="2">
    <name>pVAPN1572</name>
</geneLocation>
<reference evidence="2" key="1">
    <citation type="journal article" date="2017" name="Genome Biol. Evol.">
        <title>Comparative Genomics of Rhodococcus equi Virulence Plasmids Indicates Host-Driven Evolution of the vap Pathogenicity Island.</title>
        <authorList>
            <person name="MacArthur I."/>
            <person name="Anastasi E."/>
            <person name="Alvarez S."/>
            <person name="Scortti M."/>
            <person name="Vazquez-Boland J.A."/>
        </authorList>
    </citation>
    <scope>NUCLEOTIDE SEQUENCE</scope>
    <source>
        <strain evidence="2">PAM1572</strain>
        <plasmid evidence="2">pVAPN1572</plasmid>
    </source>
</reference>
<keyword evidence="2" id="KW-0614">Plasmid</keyword>
<dbReference type="EMBL" id="KX443401">
    <property type="protein sequence ID" value="ARX60135.1"/>
    <property type="molecule type" value="Genomic_DNA"/>
</dbReference>
<feature type="region of interest" description="Disordered" evidence="1">
    <location>
        <begin position="54"/>
        <end position="76"/>
    </location>
</feature>
<accession>A0A1Z1UYQ9</accession>
<evidence type="ECO:0000313" key="2">
    <source>
        <dbReference type="EMBL" id="ARX60135.1"/>
    </source>
</evidence>
<dbReference type="AlphaFoldDB" id="A0A1Z1UYQ9"/>
<organism evidence="2">
    <name type="scientific">Rhodococcus hoagii</name>
    <name type="common">Corynebacterium equii</name>
    <dbReference type="NCBI Taxonomy" id="43767"/>
    <lineage>
        <taxon>Bacteria</taxon>
        <taxon>Bacillati</taxon>
        <taxon>Actinomycetota</taxon>
        <taxon>Actinomycetes</taxon>
        <taxon>Mycobacteriales</taxon>
        <taxon>Nocardiaceae</taxon>
        <taxon>Prescottella</taxon>
    </lineage>
</organism>
<feature type="region of interest" description="Disordered" evidence="1">
    <location>
        <begin position="1"/>
        <end position="20"/>
    </location>
</feature>
<protein>
    <submittedName>
        <fullName evidence="2">Uncharacterized protein</fullName>
    </submittedName>
</protein>